<name>A0AAC9RJK3_9CLOT</name>
<evidence type="ECO:0000313" key="2">
    <source>
        <dbReference type="Proteomes" id="UP000192478"/>
    </source>
</evidence>
<organism evidence="1 2">
    <name type="scientific">Clostridium formicaceticum</name>
    <dbReference type="NCBI Taxonomy" id="1497"/>
    <lineage>
        <taxon>Bacteria</taxon>
        <taxon>Bacillati</taxon>
        <taxon>Bacillota</taxon>
        <taxon>Clostridia</taxon>
        <taxon>Eubacteriales</taxon>
        <taxon>Clostridiaceae</taxon>
        <taxon>Clostridium</taxon>
    </lineage>
</organism>
<sequence>MDGVDLAITFLLDSDRNFDTSVGRNELTRK</sequence>
<gene>
    <name evidence="1" type="ORF">CLFO_05950</name>
</gene>
<proteinExistence type="predicted"/>
<reference evidence="1 2" key="1">
    <citation type="submission" date="2017-03" db="EMBL/GenBank/DDBJ databases">
        <title>Complete sequence of Clostridium formicaceticum DSM 92.</title>
        <authorList>
            <person name="Poehlein A."/>
            <person name="Karl M."/>
            <person name="Bengelsdorf F.R."/>
            <person name="Duerre P."/>
            <person name="Daniel R."/>
        </authorList>
    </citation>
    <scope>NUCLEOTIDE SEQUENCE [LARGE SCALE GENOMIC DNA]</scope>
    <source>
        <strain evidence="1 2">DSM 92</strain>
    </source>
</reference>
<dbReference type="Proteomes" id="UP000192478">
    <property type="component" value="Chromosome"/>
</dbReference>
<accession>A0AAC9RJK3</accession>
<protein>
    <submittedName>
        <fullName evidence="1">Uncharacterized protein</fullName>
    </submittedName>
</protein>
<evidence type="ECO:0000313" key="1">
    <source>
        <dbReference type="EMBL" id="ARE86273.1"/>
    </source>
</evidence>
<dbReference type="AlphaFoldDB" id="A0AAC9RJK3"/>
<dbReference type="EMBL" id="CP020559">
    <property type="protein sequence ID" value="ARE86273.1"/>
    <property type="molecule type" value="Genomic_DNA"/>
</dbReference>